<dbReference type="AlphaFoldDB" id="A0A2M7R7Z0"/>
<protein>
    <submittedName>
        <fullName evidence="7">Uncharacterized protein</fullName>
    </submittedName>
</protein>
<comment type="similarity">
    <text evidence="1">Belongs to the XseB family.</text>
</comment>
<dbReference type="GO" id="GO:0009318">
    <property type="term" value="C:exodeoxyribonuclease VII complex"/>
    <property type="evidence" value="ECO:0007669"/>
    <property type="project" value="InterPro"/>
</dbReference>
<keyword evidence="3" id="KW-0540">Nuclease</keyword>
<keyword evidence="5" id="KW-0269">Exonuclease</keyword>
<feature type="region of interest" description="Disordered" evidence="6">
    <location>
        <begin position="67"/>
        <end position="92"/>
    </location>
</feature>
<evidence type="ECO:0000313" key="8">
    <source>
        <dbReference type="Proteomes" id="UP000230767"/>
    </source>
</evidence>
<comment type="caution">
    <text evidence="7">The sequence shown here is derived from an EMBL/GenBank/DDBJ whole genome shotgun (WGS) entry which is preliminary data.</text>
</comment>
<organism evidence="7 8">
    <name type="scientific">Candidatus Nealsonbacteria bacterium CG_4_10_14_0_8_um_filter_37_14</name>
    <dbReference type="NCBI Taxonomy" id="1974684"/>
    <lineage>
        <taxon>Bacteria</taxon>
        <taxon>Candidatus Nealsoniibacteriota</taxon>
    </lineage>
</organism>
<evidence type="ECO:0000313" key="7">
    <source>
        <dbReference type="EMBL" id="PIY89344.1"/>
    </source>
</evidence>
<evidence type="ECO:0000256" key="5">
    <source>
        <dbReference type="ARBA" id="ARBA00022839"/>
    </source>
</evidence>
<feature type="compositionally biased region" description="Acidic residues" evidence="6">
    <location>
        <begin position="69"/>
        <end position="84"/>
    </location>
</feature>
<dbReference type="GO" id="GO:0006308">
    <property type="term" value="P:DNA catabolic process"/>
    <property type="evidence" value="ECO:0007669"/>
    <property type="project" value="InterPro"/>
</dbReference>
<gene>
    <name evidence="7" type="ORF">COY73_01160</name>
</gene>
<dbReference type="GO" id="GO:0008855">
    <property type="term" value="F:exodeoxyribonuclease VII activity"/>
    <property type="evidence" value="ECO:0007669"/>
    <property type="project" value="InterPro"/>
</dbReference>
<evidence type="ECO:0000256" key="6">
    <source>
        <dbReference type="SAM" id="MobiDB-lite"/>
    </source>
</evidence>
<accession>A0A2M7R7Z0</accession>
<dbReference type="Gene3D" id="1.10.287.1040">
    <property type="entry name" value="Exonuclease VII, small subunit"/>
    <property type="match status" value="1"/>
</dbReference>
<evidence type="ECO:0000256" key="3">
    <source>
        <dbReference type="ARBA" id="ARBA00022722"/>
    </source>
</evidence>
<dbReference type="InterPro" id="IPR037004">
    <property type="entry name" value="Exonuc_VII_ssu_sf"/>
</dbReference>
<name>A0A2M7R7Z0_9BACT</name>
<keyword evidence="2" id="KW-0963">Cytoplasm</keyword>
<dbReference type="Proteomes" id="UP000230767">
    <property type="component" value="Unassembled WGS sequence"/>
</dbReference>
<dbReference type="InterPro" id="IPR003761">
    <property type="entry name" value="Exonuc_VII_S"/>
</dbReference>
<reference evidence="8" key="1">
    <citation type="submission" date="2017-09" db="EMBL/GenBank/DDBJ databases">
        <title>Depth-based differentiation of microbial function through sediment-hosted aquifers and enrichment of novel symbionts in the deep terrestrial subsurface.</title>
        <authorList>
            <person name="Probst A.J."/>
            <person name="Ladd B."/>
            <person name="Jarett J.K."/>
            <person name="Geller-Mcgrath D.E."/>
            <person name="Sieber C.M.K."/>
            <person name="Emerson J.B."/>
            <person name="Anantharaman K."/>
            <person name="Thomas B.C."/>
            <person name="Malmstrom R."/>
            <person name="Stieglmeier M."/>
            <person name="Klingl A."/>
            <person name="Woyke T."/>
            <person name="Ryan C.M."/>
            <person name="Banfield J.F."/>
        </authorList>
    </citation>
    <scope>NUCLEOTIDE SEQUENCE [LARGE SCALE GENOMIC DNA]</scope>
</reference>
<dbReference type="Pfam" id="PF02609">
    <property type="entry name" value="Exonuc_VII_S"/>
    <property type="match status" value="1"/>
</dbReference>
<evidence type="ECO:0000256" key="4">
    <source>
        <dbReference type="ARBA" id="ARBA00022801"/>
    </source>
</evidence>
<sequence length="92" mass="10906">MAKEKIDTKNLNDNLKRLAEITEWFDNQEEIDIEEGLKKVKEAVGLIKASKERLKTIENEFKEIKKEIDIEEEKKEEEEEDEDEANPKDIPF</sequence>
<dbReference type="EMBL" id="PFLW01000033">
    <property type="protein sequence ID" value="PIY89344.1"/>
    <property type="molecule type" value="Genomic_DNA"/>
</dbReference>
<evidence type="ECO:0000256" key="1">
    <source>
        <dbReference type="ARBA" id="ARBA00009998"/>
    </source>
</evidence>
<keyword evidence="4" id="KW-0378">Hydrolase</keyword>
<proteinExistence type="inferred from homology"/>
<evidence type="ECO:0000256" key="2">
    <source>
        <dbReference type="ARBA" id="ARBA00022490"/>
    </source>
</evidence>